<sequence length="192" mass="21836">MSTPIVSLLDAWERNRNARVKRSQNLKLWPHQLALLREPSVVGSLAQRSAKIAGRLLPTDGTNVFRRFTPESLATGERRMEEEAAEQKRRKEQNGNAPTKDEEDEKNFPKPYSDLEAGKALPFIYGDLPPELCNIPLEELDPYYQAQKTFIVINKGNTIFRFNAEPACCCLLLSPFNIVRRAAIKVLIHSYP</sequence>
<accession>A0AAV6GX17</accession>
<keyword evidence="3" id="KW-1185">Reference proteome</keyword>
<evidence type="ECO:0000313" key="3">
    <source>
        <dbReference type="Proteomes" id="UP000823561"/>
    </source>
</evidence>
<dbReference type="Proteomes" id="UP000823561">
    <property type="component" value="Chromosome 6"/>
</dbReference>
<reference evidence="2" key="1">
    <citation type="submission" date="2020-10" db="EMBL/GenBank/DDBJ databases">
        <title>Chromosome-scale genome assembly of the Allis shad, Alosa alosa.</title>
        <authorList>
            <person name="Margot Z."/>
            <person name="Christophe K."/>
            <person name="Cabau C."/>
            <person name="Louis A."/>
            <person name="Berthelot C."/>
            <person name="Parey E."/>
            <person name="Roest Crollius H."/>
            <person name="Montfort J."/>
            <person name="Robinson-Rechavi M."/>
            <person name="Bucao C."/>
            <person name="Bouchez O."/>
            <person name="Gislard M."/>
            <person name="Lluch J."/>
            <person name="Milhes M."/>
            <person name="Lampietro C."/>
            <person name="Lopez Roques C."/>
            <person name="Donnadieu C."/>
            <person name="Braasch I."/>
            <person name="Desvignes T."/>
            <person name="Postlethwait J."/>
            <person name="Bobe J."/>
            <person name="Guiguen Y."/>
        </authorList>
    </citation>
    <scope>NUCLEOTIDE SEQUENCE</scope>
    <source>
        <strain evidence="2">M-15738</strain>
        <tissue evidence="2">Blood</tissue>
    </source>
</reference>
<dbReference type="AlphaFoldDB" id="A0AAV6GX17"/>
<evidence type="ECO:0000313" key="2">
    <source>
        <dbReference type="EMBL" id="KAG5279589.1"/>
    </source>
</evidence>
<comment type="caution">
    <text evidence="2">The sequence shown here is derived from an EMBL/GenBank/DDBJ whole genome shotgun (WGS) entry which is preliminary data.</text>
</comment>
<organism evidence="2 3">
    <name type="scientific">Alosa alosa</name>
    <name type="common">allis shad</name>
    <dbReference type="NCBI Taxonomy" id="278164"/>
    <lineage>
        <taxon>Eukaryota</taxon>
        <taxon>Metazoa</taxon>
        <taxon>Chordata</taxon>
        <taxon>Craniata</taxon>
        <taxon>Vertebrata</taxon>
        <taxon>Euteleostomi</taxon>
        <taxon>Actinopterygii</taxon>
        <taxon>Neopterygii</taxon>
        <taxon>Teleostei</taxon>
        <taxon>Clupei</taxon>
        <taxon>Clupeiformes</taxon>
        <taxon>Clupeoidei</taxon>
        <taxon>Clupeidae</taxon>
        <taxon>Alosa</taxon>
    </lineage>
</organism>
<name>A0AAV6GX17_9TELE</name>
<proteinExistence type="predicted"/>
<feature type="region of interest" description="Disordered" evidence="1">
    <location>
        <begin position="67"/>
        <end position="108"/>
    </location>
</feature>
<feature type="compositionally biased region" description="Basic and acidic residues" evidence="1">
    <location>
        <begin position="76"/>
        <end position="93"/>
    </location>
</feature>
<gene>
    <name evidence="2" type="ORF">AALO_G00079420</name>
</gene>
<protein>
    <submittedName>
        <fullName evidence="2">Uncharacterized protein</fullName>
    </submittedName>
</protein>
<dbReference type="EMBL" id="JADWDJ010000006">
    <property type="protein sequence ID" value="KAG5279589.1"/>
    <property type="molecule type" value="Genomic_DNA"/>
</dbReference>
<evidence type="ECO:0000256" key="1">
    <source>
        <dbReference type="SAM" id="MobiDB-lite"/>
    </source>
</evidence>